<dbReference type="OrthoDB" id="9790023at2"/>
<dbReference type="PANTHER" id="PTHR12993">
    <property type="entry name" value="N-ACETYLGLUCOSAMINYL-PHOSPHATIDYLINOSITOL DE-N-ACETYLASE-RELATED"/>
    <property type="match status" value="1"/>
</dbReference>
<accession>A0A2K9F220</accession>
<dbReference type="InterPro" id="IPR024078">
    <property type="entry name" value="LmbE-like_dom_sf"/>
</dbReference>
<dbReference type="SUPFAM" id="SSF102588">
    <property type="entry name" value="LmbE-like"/>
    <property type="match status" value="1"/>
</dbReference>
<dbReference type="Pfam" id="PF02585">
    <property type="entry name" value="PIG-L"/>
    <property type="match status" value="1"/>
</dbReference>
<dbReference type="Gene3D" id="3.40.50.10320">
    <property type="entry name" value="LmbE-like"/>
    <property type="match status" value="1"/>
</dbReference>
<dbReference type="KEGG" id="paro:CUV01_07060"/>
<evidence type="ECO:0000313" key="2">
    <source>
        <dbReference type="Proteomes" id="UP000233742"/>
    </source>
</evidence>
<proteinExistence type="predicted"/>
<name>A0A2K9F220_9RHOB</name>
<dbReference type="PANTHER" id="PTHR12993:SF11">
    <property type="entry name" value="N-ACETYLGLUCOSAMINYL-PHOSPHATIDYLINOSITOL DE-N-ACETYLASE"/>
    <property type="match status" value="1"/>
</dbReference>
<reference evidence="1 2" key="1">
    <citation type="submission" date="2017-12" db="EMBL/GenBank/DDBJ databases">
        <authorList>
            <person name="Hurst M.R.H."/>
        </authorList>
    </citation>
    <scope>NUCLEOTIDE SEQUENCE [LARGE SCALE GENOMIC DNA]</scope>
    <source>
        <strain evidence="1 2">BM15</strain>
    </source>
</reference>
<gene>
    <name evidence="1" type="ORF">CUV01_07060</name>
</gene>
<dbReference type="InterPro" id="IPR003737">
    <property type="entry name" value="GlcNAc_PI_deacetylase-related"/>
</dbReference>
<dbReference type="EMBL" id="CP025408">
    <property type="protein sequence ID" value="AUH33181.1"/>
    <property type="molecule type" value="Genomic_DNA"/>
</dbReference>
<keyword evidence="2" id="KW-1185">Reference proteome</keyword>
<dbReference type="Proteomes" id="UP000233742">
    <property type="component" value="Chromosome"/>
</dbReference>
<dbReference type="GO" id="GO:0016811">
    <property type="term" value="F:hydrolase activity, acting on carbon-nitrogen (but not peptide) bonds, in linear amides"/>
    <property type="evidence" value="ECO:0007669"/>
    <property type="project" value="TreeGrafter"/>
</dbReference>
<evidence type="ECO:0008006" key="3">
    <source>
        <dbReference type="Google" id="ProtNLM"/>
    </source>
</evidence>
<sequence length="224" mass="25561">MLIKQSSIETRTALTVLAHPDDAELACFGLLAKLRKNGWRVVICIVTRGENGADPTQWDRLNEARVAAALIDAEIVVGDFIDGFVPRTRELISWTEAMLVDHRPDLIVSHHVGESRTAHQDHVAVEAAVQIAVRRTDWLPTLLLAEDTDHDPAFRPNWFVDITDEFETKLAAIEMHSSQSQKYYMRSDYQKLRSNRWALNFTAQSHEVALSKYYEAYFLVQQVN</sequence>
<evidence type="ECO:0000313" key="1">
    <source>
        <dbReference type="EMBL" id="AUH33181.1"/>
    </source>
</evidence>
<protein>
    <recommendedName>
        <fullName evidence="3">PIG-L family deacetylase</fullName>
    </recommendedName>
</protein>
<dbReference type="AlphaFoldDB" id="A0A2K9F220"/>
<organism evidence="1 2">
    <name type="scientific">Paracoccus tegillarcae</name>
    <dbReference type="NCBI Taxonomy" id="1529068"/>
    <lineage>
        <taxon>Bacteria</taxon>
        <taxon>Pseudomonadati</taxon>
        <taxon>Pseudomonadota</taxon>
        <taxon>Alphaproteobacteria</taxon>
        <taxon>Rhodobacterales</taxon>
        <taxon>Paracoccaceae</taxon>
        <taxon>Paracoccus</taxon>
    </lineage>
</organism>
<dbReference type="RefSeq" id="WP_101459851.1">
    <property type="nucleotide sequence ID" value="NZ_CP025408.1"/>
</dbReference>